<gene>
    <name evidence="1" type="ordered locus">TCELL_1036</name>
</gene>
<name>I3TFC1_THEC1</name>
<sequence length="82" mass="9315">MKERVIDVRNVPTTCTSNSTLVLVNELRMSESEGVDVLRVYFNADEIPEGLIALFLSKFNYAVEEVKALDKKSRLVVARRVK</sequence>
<dbReference type="RefSeq" id="WP_014737709.1">
    <property type="nucleotide sequence ID" value="NC_017954.1"/>
</dbReference>
<dbReference type="STRING" id="1184251.TCELL_1036"/>
<dbReference type="HOGENOM" id="CLU_2550455_0_0_2"/>
<dbReference type="InParanoid" id="I3TFC1"/>
<dbReference type="eggNOG" id="arCOG10272">
    <property type="taxonomic scope" value="Archaea"/>
</dbReference>
<evidence type="ECO:0000313" key="1">
    <source>
        <dbReference type="EMBL" id="AFK51459.1"/>
    </source>
</evidence>
<dbReference type="EMBL" id="CP003531">
    <property type="protein sequence ID" value="AFK51459.1"/>
    <property type="molecule type" value="Genomic_DNA"/>
</dbReference>
<dbReference type="GeneID" id="13013355"/>
<protein>
    <submittedName>
        <fullName evidence="1">Uncharacterized protein</fullName>
    </submittedName>
</protein>
<accession>I3TFC1</accession>
<dbReference type="KEGG" id="thg:TCELL_1036"/>
<keyword evidence="2" id="KW-1185">Reference proteome</keyword>
<proteinExistence type="predicted"/>
<evidence type="ECO:0000313" key="2">
    <source>
        <dbReference type="Proteomes" id="UP000005270"/>
    </source>
</evidence>
<dbReference type="AlphaFoldDB" id="I3TFC1"/>
<dbReference type="Proteomes" id="UP000005270">
    <property type="component" value="Chromosome"/>
</dbReference>
<organism evidence="1 2">
    <name type="scientific">Thermogladius calderae (strain DSM 22663 / VKM B-2946 / 1633)</name>
    <dbReference type="NCBI Taxonomy" id="1184251"/>
    <lineage>
        <taxon>Archaea</taxon>
        <taxon>Thermoproteota</taxon>
        <taxon>Thermoprotei</taxon>
        <taxon>Desulfurococcales</taxon>
        <taxon>Desulfurococcaceae</taxon>
        <taxon>Thermogladius</taxon>
    </lineage>
</organism>
<reference evidence="1 2" key="1">
    <citation type="journal article" date="2012" name="J. Bacteriol.">
        <title>Complete genome sequence of the hyperthermophilic cellulolytic Crenarchaeon 'Thermogladius cellulolyticus' 1633.</title>
        <authorList>
            <person name="Mardanov A.V."/>
            <person name="Kochetkova T.V."/>
            <person name="Beletsky A.V."/>
            <person name="Bonch-Osmolovskaya E.A."/>
            <person name="Ravin N.V."/>
            <person name="Skryabin K.G."/>
        </authorList>
    </citation>
    <scope>NUCLEOTIDE SEQUENCE [LARGE SCALE GENOMIC DNA]</scope>
    <source>
        <strain evidence="2">DSM 22663 / VKM B-2946 / 1633</strain>
    </source>
</reference>